<evidence type="ECO:0000259" key="4">
    <source>
        <dbReference type="Pfam" id="PF13579"/>
    </source>
</evidence>
<keyword evidence="1" id="KW-0328">Glycosyltransferase</keyword>
<dbReference type="CDD" id="cd03794">
    <property type="entry name" value="GT4_WbuB-like"/>
    <property type="match status" value="1"/>
</dbReference>
<evidence type="ECO:0000259" key="3">
    <source>
        <dbReference type="Pfam" id="PF00534"/>
    </source>
</evidence>
<dbReference type="Gene3D" id="3.40.50.2000">
    <property type="entry name" value="Glycogen Phosphorylase B"/>
    <property type="match status" value="2"/>
</dbReference>
<proteinExistence type="predicted"/>
<dbReference type="RefSeq" id="WP_116755622.1">
    <property type="nucleotide sequence ID" value="NZ_JBHUEX010000001.1"/>
</dbReference>
<dbReference type="GO" id="GO:0016757">
    <property type="term" value="F:glycosyltransferase activity"/>
    <property type="evidence" value="ECO:0007669"/>
    <property type="project" value="UniProtKB-KW"/>
</dbReference>
<organism evidence="5 6">
    <name type="scientific">Amnibacterium flavum</name>
    <dbReference type="NCBI Taxonomy" id="2173173"/>
    <lineage>
        <taxon>Bacteria</taxon>
        <taxon>Bacillati</taxon>
        <taxon>Actinomycetota</taxon>
        <taxon>Actinomycetes</taxon>
        <taxon>Micrococcales</taxon>
        <taxon>Microbacteriaceae</taxon>
        <taxon>Amnibacterium</taxon>
    </lineage>
</organism>
<dbReference type="Pfam" id="PF13579">
    <property type="entry name" value="Glyco_trans_4_4"/>
    <property type="match status" value="1"/>
</dbReference>
<keyword evidence="6" id="KW-1185">Reference proteome</keyword>
<name>A0A2V1HTJ7_9MICO</name>
<protein>
    <submittedName>
        <fullName evidence="5">Glycosyltransferase WbuB</fullName>
    </submittedName>
</protein>
<comment type="caution">
    <text evidence="5">The sequence shown here is derived from an EMBL/GenBank/DDBJ whole genome shotgun (WGS) entry which is preliminary data.</text>
</comment>
<accession>A0A2V1HTJ7</accession>
<dbReference type="Pfam" id="PF00534">
    <property type="entry name" value="Glycos_transf_1"/>
    <property type="match status" value="1"/>
</dbReference>
<dbReference type="OrthoDB" id="3180470at2"/>
<evidence type="ECO:0000256" key="1">
    <source>
        <dbReference type="ARBA" id="ARBA00022676"/>
    </source>
</evidence>
<dbReference type="AlphaFoldDB" id="A0A2V1HTJ7"/>
<dbReference type="SUPFAM" id="SSF53756">
    <property type="entry name" value="UDP-Glycosyltransferase/glycogen phosphorylase"/>
    <property type="match status" value="1"/>
</dbReference>
<feature type="domain" description="Glycosyltransferase subfamily 4-like N-terminal" evidence="4">
    <location>
        <begin position="31"/>
        <end position="212"/>
    </location>
</feature>
<dbReference type="InterPro" id="IPR001296">
    <property type="entry name" value="Glyco_trans_1"/>
</dbReference>
<dbReference type="Proteomes" id="UP000244893">
    <property type="component" value="Unassembled WGS sequence"/>
</dbReference>
<dbReference type="PANTHER" id="PTHR12526:SF510">
    <property type="entry name" value="D-INOSITOL 3-PHOSPHATE GLYCOSYLTRANSFERASE"/>
    <property type="match status" value="1"/>
</dbReference>
<dbReference type="InterPro" id="IPR028098">
    <property type="entry name" value="Glyco_trans_4-like_N"/>
</dbReference>
<dbReference type="PANTHER" id="PTHR12526">
    <property type="entry name" value="GLYCOSYLTRANSFERASE"/>
    <property type="match status" value="1"/>
</dbReference>
<evidence type="ECO:0000256" key="2">
    <source>
        <dbReference type="ARBA" id="ARBA00022679"/>
    </source>
</evidence>
<evidence type="ECO:0000313" key="6">
    <source>
        <dbReference type="Proteomes" id="UP000244893"/>
    </source>
</evidence>
<feature type="domain" description="Glycosyl transferase family 1" evidence="3">
    <location>
        <begin position="222"/>
        <end position="392"/>
    </location>
</feature>
<reference evidence="5 6" key="1">
    <citation type="submission" date="2018-05" db="EMBL/GenBank/DDBJ databases">
        <title>Amnibacterium sp. M8JJ-5, whole genome shotgun sequence.</title>
        <authorList>
            <person name="Tuo L."/>
        </authorList>
    </citation>
    <scope>NUCLEOTIDE SEQUENCE [LARGE SCALE GENOMIC DNA]</scope>
    <source>
        <strain evidence="5 6">M8JJ-5</strain>
    </source>
</reference>
<evidence type="ECO:0000313" key="5">
    <source>
        <dbReference type="EMBL" id="PVZ95888.1"/>
    </source>
</evidence>
<sequence length="430" mass="46052">MQDTDSRDLPTDPTGLRVTVVGLHFAPEPSGNAPYTTGLVRGLSKRGHRVHAIVGYPHYPQWRVLDGYTGWSMDETLDGASIRRLRHYVPADPSLLRRLVMEASFGLRAAFADWKRPDAVVLVSPGLLATAIASVRAKVTRTPYVVWVQDIYTLGLSESGRGGRLLASTAGTLERSVLQSGGGVIAIHERFKRYLRDSLGVRRAPISVVRNWSHVEIPSVDRAAVRRRQGWAEDDVVVLHAGNMGVKQALDNVVLASRVASERGSRVRFVLLGDGNQRAALQAMGSNDRLEFLSTLPDGAFEEVLASADILLVNEQPGAAEAAVPSKLTTYFSTGLPVVAATDAQSITAEELQLSGGGVRVDPADPAALVDAAEALGSDPELGRRLGQAGKRFRTEFQSEDNSLDAMASILRGLAGKSAAAPAELPTSAR</sequence>
<gene>
    <name evidence="5" type="ORF">DDQ50_05330</name>
</gene>
<dbReference type="EMBL" id="QEOP01000001">
    <property type="protein sequence ID" value="PVZ95888.1"/>
    <property type="molecule type" value="Genomic_DNA"/>
</dbReference>
<keyword evidence="2 5" id="KW-0808">Transferase</keyword>